<proteinExistence type="predicted"/>
<protein>
    <submittedName>
        <fullName evidence="1">Uncharacterized protein</fullName>
    </submittedName>
</protein>
<accession>A0A2N7WE69</accession>
<dbReference type="Proteomes" id="UP000235347">
    <property type="component" value="Unassembled WGS sequence"/>
</dbReference>
<reference evidence="1 2" key="1">
    <citation type="submission" date="2018-01" db="EMBL/GenBank/DDBJ databases">
        <title>Whole genome analyses suggest that Burkholderia sensu lato contains two further novel genera in the rhizoxinica-symbiotica group Mycetohabitans gen. nov., and Trinickia gen. nov.: implications for the evolution of diazotrophy and nodulation in the Burkholderiaceae.</title>
        <authorList>
            <person name="Estrada-de los Santos P."/>
            <person name="Palmer M."/>
            <person name="Chavez-Ramirez B."/>
            <person name="Beukes C."/>
            <person name="Steenkamp E.T."/>
            <person name="Hirsch A.M."/>
            <person name="Manyaka P."/>
            <person name="Maluk M."/>
            <person name="Lafos M."/>
            <person name="Crook M."/>
            <person name="Gross E."/>
            <person name="Simon M.F."/>
            <person name="Bueno dos Reis Junior F."/>
            <person name="Poole P.S."/>
            <person name="Venter S.N."/>
            <person name="James E.K."/>
        </authorList>
    </citation>
    <scope>NUCLEOTIDE SEQUENCE [LARGE SCALE GENOMIC DNA]</scope>
    <source>
        <strain evidence="1 2">GP25-8</strain>
    </source>
</reference>
<dbReference type="EMBL" id="PNYB01000002">
    <property type="protein sequence ID" value="PMS27687.1"/>
    <property type="molecule type" value="Genomic_DNA"/>
</dbReference>
<organism evidence="1 2">
    <name type="scientific">Trinickia soli</name>
    <dbReference type="NCBI Taxonomy" id="380675"/>
    <lineage>
        <taxon>Bacteria</taxon>
        <taxon>Pseudomonadati</taxon>
        <taxon>Pseudomonadota</taxon>
        <taxon>Betaproteobacteria</taxon>
        <taxon>Burkholderiales</taxon>
        <taxon>Burkholderiaceae</taxon>
        <taxon>Trinickia</taxon>
    </lineage>
</organism>
<gene>
    <name evidence="1" type="ORF">C0Z19_03175</name>
</gene>
<comment type="caution">
    <text evidence="1">The sequence shown here is derived from an EMBL/GenBank/DDBJ whole genome shotgun (WGS) entry which is preliminary data.</text>
</comment>
<evidence type="ECO:0000313" key="2">
    <source>
        <dbReference type="Proteomes" id="UP000235347"/>
    </source>
</evidence>
<sequence>MDCVSFSKAFQSNMNALGLPAPYSLFSSLTTALGSLGAMLNAFKSVPPTATVAEVLGATFVKEKLDVVGVLATSYYVGAVIGSIIVASDSERACKDSYRNTPLVKYRAFFSWMASRGVLIPMDMQVFILNNPEVIAGGPKQKSYAMRARQYGAK</sequence>
<dbReference type="AlphaFoldDB" id="A0A2N7WE69"/>
<evidence type="ECO:0000313" key="1">
    <source>
        <dbReference type="EMBL" id="PMS27687.1"/>
    </source>
</evidence>
<name>A0A2N7WE69_9BURK</name>
<keyword evidence="2" id="KW-1185">Reference proteome</keyword>